<feature type="region of interest" description="Disordered" evidence="7">
    <location>
        <begin position="702"/>
        <end position="759"/>
    </location>
</feature>
<keyword evidence="2" id="KW-0479">Metal-binding</keyword>
<dbReference type="SUPFAM" id="SSF50978">
    <property type="entry name" value="WD40 repeat-like"/>
    <property type="match status" value="1"/>
</dbReference>
<dbReference type="OrthoDB" id="60955at2759"/>
<keyword evidence="9" id="KW-1185">Reference proteome</keyword>
<reference evidence="8 9" key="1">
    <citation type="journal article" date="2015" name="Environ. Microbiol.">
        <title>Metagenome sequence of Elaphomyces granulatus from sporocarp tissue reveals Ascomycota ectomycorrhizal fingerprints of genome expansion and a Proteobacteria-rich microbiome.</title>
        <authorList>
            <person name="Quandt C.A."/>
            <person name="Kohler A."/>
            <person name="Hesse C.N."/>
            <person name="Sharpton T.J."/>
            <person name="Martin F."/>
            <person name="Spatafora J.W."/>
        </authorList>
    </citation>
    <scope>NUCLEOTIDE SEQUENCE [LARGE SCALE GENOMIC DNA]</scope>
    <source>
        <strain evidence="8 9">OSC145934</strain>
    </source>
</reference>
<keyword evidence="5" id="KW-0862">Zinc</keyword>
<dbReference type="EMBL" id="NPHW01006457">
    <property type="protein sequence ID" value="OXV05779.1"/>
    <property type="molecule type" value="Genomic_DNA"/>
</dbReference>
<feature type="region of interest" description="Disordered" evidence="7">
    <location>
        <begin position="480"/>
        <end position="535"/>
    </location>
</feature>
<dbReference type="PANTHER" id="PTHR46200">
    <property type="entry name" value="GATOR COMPLEX PROTEIN WDR24"/>
    <property type="match status" value="1"/>
</dbReference>
<feature type="compositionally biased region" description="Low complexity" evidence="7">
    <location>
        <begin position="507"/>
        <end position="518"/>
    </location>
</feature>
<dbReference type="InterPro" id="IPR015943">
    <property type="entry name" value="WD40/YVTN_repeat-like_dom_sf"/>
</dbReference>
<feature type="region of interest" description="Disordered" evidence="7">
    <location>
        <begin position="1165"/>
        <end position="1186"/>
    </location>
</feature>
<evidence type="ECO:0000256" key="5">
    <source>
        <dbReference type="ARBA" id="ARBA00022833"/>
    </source>
</evidence>
<dbReference type="Pfam" id="PF00400">
    <property type="entry name" value="WD40"/>
    <property type="match status" value="3"/>
</dbReference>
<evidence type="ECO:0000256" key="3">
    <source>
        <dbReference type="ARBA" id="ARBA00022737"/>
    </source>
</evidence>
<evidence type="ECO:0000256" key="6">
    <source>
        <dbReference type="PROSITE-ProRule" id="PRU00221"/>
    </source>
</evidence>
<sequence length="1358" mass="149697">MTDTPRSRVQPINTAAPPPPTEPPLPPPPPPRPLQQGQRYANRATSALARFAQPFFSGSRPPSPPSPHGHSRDDDVSASTRSSRSKSLNRLGTAQTIIHRTGLSIASLDISPQRTRAVIAGREVFKTIRISLDECTEEFNIRTAIINSSSTHHVAGGPSARQKDQLAINDVKWSRGRYDSILATAAVNGRVVIYDLHRTGLELARFNGHNRQVHRLAFNPHFPAYLLSGSQDSTVRMWDLRSAYGERGVATCYSRYNGNSDAIRDIRWSPSDGVMFATATDSGAVQCWDYRKPNAPLLRIAAHDPPCHAVDWHPDGKHLVSGGADKSVKVWDCSAERRQKPSFHFRAPQAVLNVRWRPPCNVSRSSGRDDWQSTQLITSYDKADPRIHLWDLRRPYIPFRELDKDESSATDLLWRSKDLLWTVGGGAFTQSDIRCAPQVVNRRPMCAVAWSPAGDILAVAQKRPRQRVLGVNTTEFLQFRGDEGSSGDRVTSHQSLTDDSLDEPIHSSSSYQRQSKFSTRQSKYPDDSPPSAEDTSAIVPLEKAVLPDKSFGPCQLGVVGRVSGASSDPVLFRYLAQRYAPLIQNTDDNKGQPRYDAVSALLDALDRNAERAEDVSLPKLAQTWKIVKYAVVQELHLRAREEHRLRETENAGLARKALLKEGELLERPRPLEDIRLDKMKNRLFKTMIDPGGHKRILLEAESTSDMTTPLAQPLPDYSPSLGPGSSPRTTSLPEDLVDLQPLPPSVMGSHFSAMNSVGLPSSNIDGQSIAQLQRQESQSSEEFGCIASDSQREVVALQDSTGDQRSAPRAIEGRADWRRHLSRGSSKELGVLDEDYDQKYEDKRAALRDYRFVPKTPLSYEPPVGAGHQPTPVLRHDSSESFPMFSASTDSSNPAKSTGHSFSPYVRPPIARSTSEGWEIEDDRIPEEEAITDAVGSRSTPLGEQDHNDSLRGMSFDDSVSDTHSLHLERPPSPLPLLTELCEDDIPNGTSIDVEATSRPQALVSIEGLEGVSLPLTPELKGSNPWSAQIIFTEAIRHYCNSAPVDIQTAAHLLLKLHVLFYACERILPPEECESIFKTYNELLLRQSMYVEAAELRLLCAPAYPAVYEYAQSDTFINVFCYTCKRPYDNPTRDNHRCHRCQTSQVPCSICMSVDPPPEWITELSTSSATGTTSTSHGNSFASDLSSPSLTATEAIPASELERYHTSPSSYAPPRPFASALWSWCQGCGHGGHLACITTWLSDVSISEGGCAAPGCMHDCGPGPRREEYQYRSTASRRSDSGFVKQDRWVTSESKAVEKTRGMLSVSSVSGTGTPSGGMMSPKKVRLVTPSEQGKRQNGHVGDSGDGVSGRWEPVTDG</sequence>
<feature type="region of interest" description="Disordered" evidence="7">
    <location>
        <begin position="878"/>
        <end position="910"/>
    </location>
</feature>
<keyword evidence="1 6" id="KW-0853">WD repeat</keyword>
<feature type="repeat" description="WD" evidence="6">
    <location>
        <begin position="300"/>
        <end position="332"/>
    </location>
</feature>
<feature type="region of interest" description="Disordered" evidence="7">
    <location>
        <begin position="1294"/>
        <end position="1358"/>
    </location>
</feature>
<evidence type="ECO:0000256" key="4">
    <source>
        <dbReference type="ARBA" id="ARBA00022771"/>
    </source>
</evidence>
<feature type="compositionally biased region" description="Low complexity" evidence="7">
    <location>
        <begin position="1165"/>
        <end position="1176"/>
    </location>
</feature>
<feature type="region of interest" description="Disordered" evidence="7">
    <location>
        <begin position="1"/>
        <end position="93"/>
    </location>
</feature>
<feature type="compositionally biased region" description="Polar residues" evidence="7">
    <location>
        <begin position="1177"/>
        <end position="1186"/>
    </location>
</feature>
<feature type="repeat" description="WD" evidence="6">
    <location>
        <begin position="206"/>
        <end position="242"/>
    </location>
</feature>
<feature type="compositionally biased region" description="Polar residues" evidence="7">
    <location>
        <begin position="35"/>
        <end position="45"/>
    </location>
</feature>
<dbReference type="PROSITE" id="PS00678">
    <property type="entry name" value="WD_REPEATS_1"/>
    <property type="match status" value="1"/>
</dbReference>
<evidence type="ECO:0000256" key="1">
    <source>
        <dbReference type="ARBA" id="ARBA00022574"/>
    </source>
</evidence>
<dbReference type="InterPro" id="IPR037590">
    <property type="entry name" value="WDR24"/>
</dbReference>
<dbReference type="PROSITE" id="PS50082">
    <property type="entry name" value="WD_REPEATS_2"/>
    <property type="match status" value="3"/>
</dbReference>
<gene>
    <name evidence="8" type="ORF">Egran_06452</name>
</gene>
<dbReference type="GO" id="GO:1904263">
    <property type="term" value="P:positive regulation of TORC1 signaling"/>
    <property type="evidence" value="ECO:0007669"/>
    <property type="project" value="TreeGrafter"/>
</dbReference>
<dbReference type="GO" id="GO:0016239">
    <property type="term" value="P:positive regulation of macroautophagy"/>
    <property type="evidence" value="ECO:0007669"/>
    <property type="project" value="TreeGrafter"/>
</dbReference>
<evidence type="ECO:0000256" key="2">
    <source>
        <dbReference type="ARBA" id="ARBA00022723"/>
    </source>
</evidence>
<evidence type="ECO:0000256" key="7">
    <source>
        <dbReference type="SAM" id="MobiDB-lite"/>
    </source>
</evidence>
<dbReference type="SMART" id="SM00320">
    <property type="entry name" value="WD40"/>
    <property type="match status" value="5"/>
</dbReference>
<keyword evidence="3" id="KW-0677">Repeat</keyword>
<dbReference type="InterPro" id="IPR001680">
    <property type="entry name" value="WD40_rpt"/>
</dbReference>
<dbReference type="PANTHER" id="PTHR46200:SF1">
    <property type="entry name" value="GATOR COMPLEX PROTEIN WDR24"/>
    <property type="match status" value="1"/>
</dbReference>
<dbReference type="Gene3D" id="2.130.10.10">
    <property type="entry name" value="YVTN repeat-like/Quinoprotein amine dehydrogenase"/>
    <property type="match status" value="2"/>
</dbReference>
<feature type="compositionally biased region" description="Low complexity" evidence="7">
    <location>
        <begin position="77"/>
        <end position="86"/>
    </location>
</feature>
<evidence type="ECO:0000313" key="8">
    <source>
        <dbReference type="EMBL" id="OXV05779.1"/>
    </source>
</evidence>
<dbReference type="InterPro" id="IPR019775">
    <property type="entry name" value="WD40_repeat_CS"/>
</dbReference>
<comment type="caution">
    <text evidence="8">The sequence shown here is derived from an EMBL/GenBank/DDBJ whole genome shotgun (WGS) entry which is preliminary data.</text>
</comment>
<organism evidence="8 9">
    <name type="scientific">Elaphomyces granulatus</name>
    <dbReference type="NCBI Taxonomy" id="519963"/>
    <lineage>
        <taxon>Eukaryota</taxon>
        <taxon>Fungi</taxon>
        <taxon>Dikarya</taxon>
        <taxon>Ascomycota</taxon>
        <taxon>Pezizomycotina</taxon>
        <taxon>Eurotiomycetes</taxon>
        <taxon>Eurotiomycetidae</taxon>
        <taxon>Eurotiales</taxon>
        <taxon>Elaphomycetaceae</taxon>
        <taxon>Elaphomyces</taxon>
    </lineage>
</organism>
<protein>
    <submittedName>
        <fullName evidence="8">Uncharacterized protein</fullName>
    </submittedName>
</protein>
<evidence type="ECO:0000313" key="9">
    <source>
        <dbReference type="Proteomes" id="UP000243515"/>
    </source>
</evidence>
<dbReference type="InterPro" id="IPR036322">
    <property type="entry name" value="WD40_repeat_dom_sf"/>
</dbReference>
<proteinExistence type="predicted"/>
<accession>A0A232LNQ5</accession>
<dbReference type="GO" id="GO:0061700">
    <property type="term" value="C:GATOR2 complex"/>
    <property type="evidence" value="ECO:0007669"/>
    <property type="project" value="TreeGrafter"/>
</dbReference>
<dbReference type="Proteomes" id="UP000243515">
    <property type="component" value="Unassembled WGS sequence"/>
</dbReference>
<dbReference type="PROSITE" id="PS50294">
    <property type="entry name" value="WD_REPEATS_REGION"/>
    <property type="match status" value="2"/>
</dbReference>
<dbReference type="GO" id="GO:0005774">
    <property type="term" value="C:vacuolar membrane"/>
    <property type="evidence" value="ECO:0007669"/>
    <property type="project" value="TreeGrafter"/>
</dbReference>
<feature type="compositionally biased region" description="Pro residues" evidence="7">
    <location>
        <begin position="16"/>
        <end position="33"/>
    </location>
</feature>
<keyword evidence="4" id="KW-0863">Zinc-finger</keyword>
<feature type="compositionally biased region" description="Polar residues" evidence="7">
    <location>
        <begin position="488"/>
        <end position="498"/>
    </location>
</feature>
<feature type="compositionally biased region" description="Low complexity" evidence="7">
    <location>
        <begin position="1305"/>
        <end position="1322"/>
    </location>
</feature>
<feature type="compositionally biased region" description="Polar residues" evidence="7">
    <location>
        <begin position="886"/>
        <end position="901"/>
    </location>
</feature>
<name>A0A232LNQ5_9EURO</name>
<dbReference type="GO" id="GO:0008270">
    <property type="term" value="F:zinc ion binding"/>
    <property type="evidence" value="ECO:0007669"/>
    <property type="project" value="UniProtKB-KW"/>
</dbReference>
<feature type="repeat" description="WD" evidence="6">
    <location>
        <begin position="256"/>
        <end position="291"/>
    </location>
</feature>
<dbReference type="GO" id="GO:0005829">
    <property type="term" value="C:cytosol"/>
    <property type="evidence" value="ECO:0007669"/>
    <property type="project" value="TreeGrafter"/>
</dbReference>